<evidence type="ECO:0000313" key="2">
    <source>
        <dbReference type="EMBL" id="VDN50197.1"/>
    </source>
</evidence>
<name>A0A0N4U7H8_DRAME</name>
<dbReference type="GO" id="GO:0016020">
    <property type="term" value="C:membrane"/>
    <property type="evidence" value="ECO:0007669"/>
    <property type="project" value="TreeGrafter"/>
</dbReference>
<reference evidence="5" key="1">
    <citation type="submission" date="2017-02" db="UniProtKB">
        <authorList>
            <consortium name="WormBaseParasite"/>
        </authorList>
    </citation>
    <scope>IDENTIFICATION</scope>
</reference>
<dbReference type="Proteomes" id="UP000038040">
    <property type="component" value="Unplaced"/>
</dbReference>
<feature type="transmembrane region" description="Helical" evidence="1">
    <location>
        <begin position="12"/>
        <end position="28"/>
    </location>
</feature>
<keyword evidence="1" id="KW-0472">Membrane</keyword>
<protein>
    <submittedName>
        <fullName evidence="5">Acyl_transf_3 domain-containing protein</fullName>
    </submittedName>
</protein>
<accession>A0A0N4U7H8</accession>
<dbReference type="AlphaFoldDB" id="A0A0N4U7H8"/>
<dbReference type="PANTHER" id="PTHR23028">
    <property type="entry name" value="ACETYLTRANSFERASE"/>
    <property type="match status" value="1"/>
</dbReference>
<evidence type="ECO:0000313" key="4">
    <source>
        <dbReference type="Proteomes" id="UP000274756"/>
    </source>
</evidence>
<evidence type="ECO:0000256" key="1">
    <source>
        <dbReference type="SAM" id="Phobius"/>
    </source>
</evidence>
<dbReference type="OrthoDB" id="10061508at2759"/>
<keyword evidence="1" id="KW-1133">Transmembrane helix</keyword>
<feature type="transmembrane region" description="Helical" evidence="1">
    <location>
        <begin position="101"/>
        <end position="118"/>
    </location>
</feature>
<keyword evidence="4" id="KW-1185">Reference proteome</keyword>
<dbReference type="PANTHER" id="PTHR23028:SF53">
    <property type="entry name" value="ACYL_TRANSF_3 DOMAIN-CONTAINING PROTEIN"/>
    <property type="match status" value="1"/>
</dbReference>
<evidence type="ECO:0000313" key="3">
    <source>
        <dbReference type="Proteomes" id="UP000038040"/>
    </source>
</evidence>
<dbReference type="WBParaSite" id="DME_0000294101-mRNA-1">
    <property type="protein sequence ID" value="DME_0000294101-mRNA-1"/>
    <property type="gene ID" value="DME_0000294101"/>
</dbReference>
<proteinExistence type="predicted"/>
<gene>
    <name evidence="2" type="ORF">DME_LOCUS170</name>
</gene>
<evidence type="ECO:0000313" key="5">
    <source>
        <dbReference type="WBParaSite" id="DME_0000294101-mRNA-1"/>
    </source>
</evidence>
<keyword evidence="1" id="KW-0812">Transmembrane</keyword>
<dbReference type="GO" id="GO:0000271">
    <property type="term" value="P:polysaccharide biosynthetic process"/>
    <property type="evidence" value="ECO:0007669"/>
    <property type="project" value="TreeGrafter"/>
</dbReference>
<dbReference type="Proteomes" id="UP000274756">
    <property type="component" value="Unassembled WGS sequence"/>
</dbReference>
<organism evidence="3 5">
    <name type="scientific">Dracunculus medinensis</name>
    <name type="common">Guinea worm</name>
    <dbReference type="NCBI Taxonomy" id="318479"/>
    <lineage>
        <taxon>Eukaryota</taxon>
        <taxon>Metazoa</taxon>
        <taxon>Ecdysozoa</taxon>
        <taxon>Nematoda</taxon>
        <taxon>Chromadorea</taxon>
        <taxon>Rhabditida</taxon>
        <taxon>Spirurina</taxon>
        <taxon>Dracunculoidea</taxon>
        <taxon>Dracunculidae</taxon>
        <taxon>Dracunculus</taxon>
    </lineage>
</organism>
<feature type="transmembrane region" description="Helical" evidence="1">
    <location>
        <begin position="34"/>
        <end position="50"/>
    </location>
</feature>
<feature type="transmembrane region" description="Helical" evidence="1">
    <location>
        <begin position="71"/>
        <end position="89"/>
    </location>
</feature>
<reference evidence="2 4" key="2">
    <citation type="submission" date="2018-11" db="EMBL/GenBank/DDBJ databases">
        <authorList>
            <consortium name="Pathogen Informatics"/>
        </authorList>
    </citation>
    <scope>NUCLEOTIDE SEQUENCE [LARGE SCALE GENOMIC DNA]</scope>
</reference>
<sequence length="142" mass="16686">MKWRKDIQCLRAFAVINLLLFLTNSKIFPNGFTGTYMFFVISGYLARIKLDRSFDIQTFKNYSIRRLKRILPAYYFTALLIIIFTWLHSNKSANKLSAKTLKAFISIIGGNSGIQYYFEQVFFKLRKRHFRSNYIGVKGQAI</sequence>
<dbReference type="InterPro" id="IPR050879">
    <property type="entry name" value="Acyltransferase_3"/>
</dbReference>
<dbReference type="EMBL" id="UYYG01000001">
    <property type="protein sequence ID" value="VDN50197.1"/>
    <property type="molecule type" value="Genomic_DNA"/>
</dbReference>
<dbReference type="STRING" id="318479.A0A0N4U7H8"/>